<protein>
    <submittedName>
        <fullName evidence="2">Uncharacterized protein</fullName>
    </submittedName>
</protein>
<accession>A0A9W6PLG3</accession>
<dbReference type="EMBL" id="BSRX01000053">
    <property type="protein sequence ID" value="GLW58460.1"/>
    <property type="molecule type" value="Genomic_DNA"/>
</dbReference>
<dbReference type="Proteomes" id="UP001165143">
    <property type="component" value="Unassembled WGS sequence"/>
</dbReference>
<evidence type="ECO:0000313" key="2">
    <source>
        <dbReference type="EMBL" id="GLW58460.1"/>
    </source>
</evidence>
<name>A0A9W6PLG3_9ACTN</name>
<proteinExistence type="predicted"/>
<evidence type="ECO:0000256" key="1">
    <source>
        <dbReference type="SAM" id="MobiDB-lite"/>
    </source>
</evidence>
<feature type="compositionally biased region" description="Basic residues" evidence="1">
    <location>
        <begin position="79"/>
        <end position="95"/>
    </location>
</feature>
<sequence>MGEKRARLPAGHGERPRGGAVWTRHTASRPKATIGLYQLTSVGQRRVVGGWRDPATRHRPPRGADLARRQAPADGRMTGNRRKTAPDPRRRRPPGRPRTVDGGTPEGIPVRCGAGGGRCG</sequence>
<organism evidence="2 3">
    <name type="scientific">Kitasatospora phosalacinea</name>
    <dbReference type="NCBI Taxonomy" id="2065"/>
    <lineage>
        <taxon>Bacteria</taxon>
        <taxon>Bacillati</taxon>
        <taxon>Actinomycetota</taxon>
        <taxon>Actinomycetes</taxon>
        <taxon>Kitasatosporales</taxon>
        <taxon>Streptomycetaceae</taxon>
        <taxon>Kitasatospora</taxon>
    </lineage>
</organism>
<reference evidence="2" key="1">
    <citation type="submission" date="2023-02" db="EMBL/GenBank/DDBJ databases">
        <title>Kitasatospora phosalacinea NBRC 14362.</title>
        <authorList>
            <person name="Ichikawa N."/>
            <person name="Sato H."/>
            <person name="Tonouchi N."/>
        </authorList>
    </citation>
    <scope>NUCLEOTIDE SEQUENCE</scope>
    <source>
        <strain evidence="2">NBRC 14362</strain>
    </source>
</reference>
<feature type="region of interest" description="Disordered" evidence="1">
    <location>
        <begin position="1"/>
        <end position="28"/>
    </location>
</feature>
<feature type="compositionally biased region" description="Basic and acidic residues" evidence="1">
    <location>
        <begin position="1"/>
        <end position="17"/>
    </location>
</feature>
<gene>
    <name evidence="2" type="ORF">Kpho01_64710</name>
</gene>
<evidence type="ECO:0000313" key="3">
    <source>
        <dbReference type="Proteomes" id="UP001165143"/>
    </source>
</evidence>
<feature type="region of interest" description="Disordered" evidence="1">
    <location>
        <begin position="47"/>
        <end position="120"/>
    </location>
</feature>
<comment type="caution">
    <text evidence="2">The sequence shown here is derived from an EMBL/GenBank/DDBJ whole genome shotgun (WGS) entry which is preliminary data.</text>
</comment>
<dbReference type="AlphaFoldDB" id="A0A9W6PLG3"/>